<proteinExistence type="predicted"/>
<dbReference type="EMBL" id="CAADFL010000094">
    <property type="protein sequence ID" value="VFK09052.1"/>
    <property type="molecule type" value="Genomic_DNA"/>
</dbReference>
<feature type="coiled-coil region" evidence="1">
    <location>
        <begin position="45"/>
        <end position="81"/>
    </location>
</feature>
<dbReference type="EMBL" id="CAADFA010000114">
    <property type="protein sequence ID" value="VFJ52814.1"/>
    <property type="molecule type" value="Genomic_DNA"/>
</dbReference>
<gene>
    <name evidence="2" type="ORF">BECKFM1743A_GA0114220_1008111</name>
    <name evidence="4" type="ORF">BECKFM1743B_GA0114221_100941</name>
    <name evidence="3" type="ORF">BECKFM1743C_GA0114222_101141</name>
</gene>
<keyword evidence="1" id="KW-0175">Coiled coil</keyword>
<protein>
    <submittedName>
        <fullName evidence="3">Uncharacterized protein</fullName>
    </submittedName>
</protein>
<dbReference type="AlphaFoldDB" id="A0A450SHR5"/>
<accession>A0A450SHR5</accession>
<evidence type="ECO:0000313" key="2">
    <source>
        <dbReference type="EMBL" id="VFJ50252.1"/>
    </source>
</evidence>
<sequence>MKRVDSLFSLDFWTILSGGGFPQKFGTNTIAYPDRDIILKDADFLEKLERELQRIRALHEARQARREARQARHEARRKKIRQPPKQFLNEIRLRIKLHRLRKQNPKRINREATTDLDVILKQDNAWLIALHFYKTCEWAISSDDKEAAICPRHEIIQMEEMVSSMEYLTRNVLDYAVVGSSGTGRISYEEILDPKIFKTRKNIHSGSSLTADEQFSRWPKPFQDHFAWRMQFVSDKLKKIYGDFGYFVP</sequence>
<reference evidence="3" key="1">
    <citation type="submission" date="2019-02" db="EMBL/GenBank/DDBJ databases">
        <authorList>
            <person name="Gruber-Vodicka R. H."/>
            <person name="Seah K. B. B."/>
        </authorList>
    </citation>
    <scope>NUCLEOTIDE SEQUENCE</scope>
    <source>
        <strain evidence="2">BECK_BZ163</strain>
        <strain evidence="4">BECK_BZ164</strain>
        <strain evidence="3">BECK_BZ165</strain>
    </source>
</reference>
<evidence type="ECO:0000313" key="3">
    <source>
        <dbReference type="EMBL" id="VFJ52814.1"/>
    </source>
</evidence>
<name>A0A450SHR5_9GAMM</name>
<evidence type="ECO:0000256" key="1">
    <source>
        <dbReference type="SAM" id="Coils"/>
    </source>
</evidence>
<dbReference type="EMBL" id="CAADEZ010000081">
    <property type="protein sequence ID" value="VFJ50252.1"/>
    <property type="molecule type" value="Genomic_DNA"/>
</dbReference>
<evidence type="ECO:0000313" key="4">
    <source>
        <dbReference type="EMBL" id="VFK09052.1"/>
    </source>
</evidence>
<organism evidence="3">
    <name type="scientific">Candidatus Kentrum sp. FM</name>
    <dbReference type="NCBI Taxonomy" id="2126340"/>
    <lineage>
        <taxon>Bacteria</taxon>
        <taxon>Pseudomonadati</taxon>
        <taxon>Pseudomonadota</taxon>
        <taxon>Gammaproteobacteria</taxon>
        <taxon>Candidatus Kentrum</taxon>
    </lineage>
</organism>